<sequence length="373" mass="39899">MQHACVQFSPLLPSLGHRGEVSVSGSSSPPRPERPTIAFAMGDPAGISPEIAARLVASSEIHADAQLVLFGDFRIFEQGARIAKVEVDVEVMPSELAIAPVSGRPVFVDLKNLSPEQVSPATATLEGGLFATENFRRALLFAQSGAADAVFFTPFNKKAMRLAYDGYDDEIRFVRDVLKTAAEASEFNVLGSLWNARVTSHIPLSQVSSAISENAIIRATTLADRCMRAAGFAKPRIAVAGLNPHAGDGGNFGREEIEIIEPAVQQARERGLTIEGPFPSDTVFLRAKNGDFDAVLTMYHDQGQIAMKLMGFDRGVTLIGGFAFPICTPAHGTAYEIAGRGIANLGASREALRLAIRMAFKVRAKRTSTGEAA</sequence>
<proteinExistence type="predicted"/>
<evidence type="ECO:0000256" key="1">
    <source>
        <dbReference type="ARBA" id="ARBA00022723"/>
    </source>
</evidence>
<dbReference type="GO" id="GO:0046872">
    <property type="term" value="F:metal ion binding"/>
    <property type="evidence" value="ECO:0007669"/>
    <property type="project" value="UniProtKB-KW"/>
</dbReference>
<organism evidence="4 5">
    <name type="scientific">Microvirga brassicacearum</name>
    <dbReference type="NCBI Taxonomy" id="2580413"/>
    <lineage>
        <taxon>Bacteria</taxon>
        <taxon>Pseudomonadati</taxon>
        <taxon>Pseudomonadota</taxon>
        <taxon>Alphaproteobacteria</taxon>
        <taxon>Hyphomicrobiales</taxon>
        <taxon>Methylobacteriaceae</taxon>
        <taxon>Microvirga</taxon>
    </lineage>
</organism>
<protein>
    <submittedName>
        <fullName evidence="4">4-hydroxythreonine-4-phosphate dehydrogenase PdxA</fullName>
    </submittedName>
</protein>
<evidence type="ECO:0000313" key="5">
    <source>
        <dbReference type="Proteomes" id="UP000325684"/>
    </source>
</evidence>
<gene>
    <name evidence="4" type="ORF">FEZ63_17935</name>
</gene>
<evidence type="ECO:0000256" key="2">
    <source>
        <dbReference type="ARBA" id="ARBA00023002"/>
    </source>
</evidence>
<evidence type="ECO:0000256" key="3">
    <source>
        <dbReference type="ARBA" id="ARBA00023027"/>
    </source>
</evidence>
<comment type="caution">
    <text evidence="4">The sequence shown here is derived from an EMBL/GenBank/DDBJ whole genome shotgun (WGS) entry which is preliminary data.</text>
</comment>
<dbReference type="Gene3D" id="3.40.718.10">
    <property type="entry name" value="Isopropylmalate Dehydrogenase"/>
    <property type="match status" value="1"/>
</dbReference>
<evidence type="ECO:0000313" key="4">
    <source>
        <dbReference type="EMBL" id="KAB0265550.1"/>
    </source>
</evidence>
<reference evidence="4 5" key="1">
    <citation type="journal article" date="2019" name="Microorganisms">
        <title>Genome Insights into the Novel Species Microvirga brassicacearum, a Rapeseed Endophyte with Biotechnological Potential.</title>
        <authorList>
            <person name="Jimenez-Gomez A."/>
            <person name="Saati-Santamaria Z."/>
            <person name="Igual J.M."/>
            <person name="Rivas R."/>
            <person name="Mateos P.F."/>
            <person name="Garcia-Fraile P."/>
        </authorList>
    </citation>
    <scope>NUCLEOTIDE SEQUENCE [LARGE SCALE GENOMIC DNA]</scope>
    <source>
        <strain evidence="4 5">CDVBN77</strain>
    </source>
</reference>
<dbReference type="GO" id="GO:0051287">
    <property type="term" value="F:NAD binding"/>
    <property type="evidence" value="ECO:0007669"/>
    <property type="project" value="InterPro"/>
</dbReference>
<dbReference type="EMBL" id="VCMV01000033">
    <property type="protein sequence ID" value="KAB0265550.1"/>
    <property type="molecule type" value="Genomic_DNA"/>
</dbReference>
<keyword evidence="5" id="KW-1185">Reference proteome</keyword>
<accession>A0A5N3P745</accession>
<dbReference type="OrthoDB" id="9801783at2"/>
<dbReference type="AlphaFoldDB" id="A0A5N3P745"/>
<dbReference type="GO" id="GO:0016491">
    <property type="term" value="F:oxidoreductase activity"/>
    <property type="evidence" value="ECO:0007669"/>
    <property type="project" value="UniProtKB-KW"/>
</dbReference>
<dbReference type="Proteomes" id="UP000325684">
    <property type="component" value="Unassembled WGS sequence"/>
</dbReference>
<keyword evidence="2" id="KW-0560">Oxidoreductase</keyword>
<dbReference type="InterPro" id="IPR005255">
    <property type="entry name" value="PdxA_fam"/>
</dbReference>
<keyword evidence="3" id="KW-0520">NAD</keyword>
<name>A0A5N3P745_9HYPH</name>
<dbReference type="Pfam" id="PF04166">
    <property type="entry name" value="PdxA"/>
    <property type="match status" value="1"/>
</dbReference>
<dbReference type="PANTHER" id="PTHR30004">
    <property type="entry name" value="4-HYDROXYTHREONINE-4-PHOSPHATE DEHYDROGENASE"/>
    <property type="match status" value="1"/>
</dbReference>
<dbReference type="SUPFAM" id="SSF53659">
    <property type="entry name" value="Isocitrate/Isopropylmalate dehydrogenase-like"/>
    <property type="match status" value="1"/>
</dbReference>
<dbReference type="PANTHER" id="PTHR30004:SF3">
    <property type="entry name" value="4-HYDROXYTHREONINE-4-PHOSPHATE DEHYDROGENASE 2-RELATED"/>
    <property type="match status" value="1"/>
</dbReference>
<keyword evidence="1" id="KW-0479">Metal-binding</keyword>